<sequence>MNFEQLLNTLRRKYIVKRQSANTYSVSDNIKTINITESDYGIYDESYIQSLFNTSESVPVDFANIGRDDLTPNMDDARTFTADRHIKGSMMDSSTFMRYGSQNTAEDDDSGTNPLIKIDPITPSKNKKDSFEPDRDDYVPDRSNRFL</sequence>
<dbReference type="Proteomes" id="UP000031056">
    <property type="component" value="Unassembled WGS sequence"/>
</dbReference>
<dbReference type="VEuPathDB" id="MicrosporidiaDB:M896_090900"/>
<dbReference type="EMBL" id="JOKQ01000009">
    <property type="protein sequence ID" value="KHN69164.1"/>
    <property type="molecule type" value="Genomic_DNA"/>
</dbReference>
<dbReference type="GeneID" id="26262304"/>
<comment type="caution">
    <text evidence="2">The sequence shown here is derived from an EMBL/GenBank/DDBJ whole genome shotgun (WGS) entry which is preliminary data.</text>
</comment>
<accession>A0A0B2UIV4</accession>
<feature type="region of interest" description="Disordered" evidence="1">
    <location>
        <begin position="100"/>
        <end position="147"/>
    </location>
</feature>
<keyword evidence="3" id="KW-1185">Reference proteome</keyword>
<dbReference type="OrthoDB" id="2192253at2759"/>
<reference evidence="2 3" key="1">
    <citation type="journal article" date="2014" name="MBio">
        <title>The Ordospora colligata genome; evolution of extreme reduction in microsporidia and host-to-parasite horizontal gene transfer.</title>
        <authorList>
            <person name="Pombert J.-F."/>
            <person name="Haag K.L."/>
            <person name="Beidas S."/>
            <person name="Ebert D."/>
            <person name="Keeling P.J."/>
        </authorList>
    </citation>
    <scope>NUCLEOTIDE SEQUENCE [LARGE SCALE GENOMIC DNA]</scope>
    <source>
        <strain evidence="2 3">OC4</strain>
    </source>
</reference>
<name>A0A0B2UIV4_9MICR</name>
<dbReference type="AlphaFoldDB" id="A0A0B2UIV4"/>
<evidence type="ECO:0000256" key="1">
    <source>
        <dbReference type="SAM" id="MobiDB-lite"/>
    </source>
</evidence>
<feature type="compositionally biased region" description="Basic and acidic residues" evidence="1">
    <location>
        <begin position="126"/>
        <end position="147"/>
    </location>
</feature>
<dbReference type="RefSeq" id="XP_014563206.1">
    <property type="nucleotide sequence ID" value="XM_014707720.1"/>
</dbReference>
<evidence type="ECO:0000313" key="2">
    <source>
        <dbReference type="EMBL" id="KHN69164.1"/>
    </source>
</evidence>
<proteinExistence type="predicted"/>
<gene>
    <name evidence="2" type="ORF">M896_090900</name>
</gene>
<dbReference type="InParanoid" id="A0A0B2UIV4"/>
<organism evidence="2 3">
    <name type="scientific">Ordospora colligata OC4</name>
    <dbReference type="NCBI Taxonomy" id="1354746"/>
    <lineage>
        <taxon>Eukaryota</taxon>
        <taxon>Fungi</taxon>
        <taxon>Fungi incertae sedis</taxon>
        <taxon>Microsporidia</taxon>
        <taxon>Ordosporidae</taxon>
        <taxon>Ordospora</taxon>
    </lineage>
</organism>
<protein>
    <submittedName>
        <fullName evidence="2">Uncharacterized protein</fullName>
    </submittedName>
</protein>
<dbReference type="HOGENOM" id="CLU_1786828_0_0_1"/>
<evidence type="ECO:0000313" key="3">
    <source>
        <dbReference type="Proteomes" id="UP000031056"/>
    </source>
</evidence>